<keyword evidence="1" id="KW-0808">Transferase</keyword>
<dbReference type="EMBL" id="LKEB01000012">
    <property type="protein sequence ID" value="ROW14851.1"/>
    <property type="molecule type" value="Genomic_DNA"/>
</dbReference>
<accession>A0A423XFL4</accession>
<proteinExistence type="predicted"/>
<dbReference type="AlphaFoldDB" id="A0A423XFL4"/>
<dbReference type="Gene3D" id="3.40.1190.20">
    <property type="match status" value="1"/>
</dbReference>
<dbReference type="PANTHER" id="PTHR10584">
    <property type="entry name" value="SUGAR KINASE"/>
    <property type="match status" value="1"/>
</dbReference>
<dbReference type="Proteomes" id="UP000285146">
    <property type="component" value="Unassembled WGS sequence"/>
</dbReference>
<sequence length="412" mass="45375">MAPQLRSPSPLSRTVKVVGSLNWDIVVGTDSNFDLNTHGEHEEWMRCPGDHGGNQAVAIYRASRDQPQAETNGGLGPEVRNTRRPSIVQDLSNNVEVHMIGMIGDKFHDEDERGKRIKDRLEEIGINVDGISVADGTRTGYAHVYVDPRGVPRVSTEGSVTANTKLLWEVVEKPLKQGPKPRLILVQLETPLDTALETIKYANDEGIPVIFNAAPVNKRNTGLRLWHLFKKEHLSFDHVILNRDCADRLASPSQLSNSQFLEEPTENLSKRYQQLARDLHKQGASCVVITMGHRGVIASYLEPTDVKGQRTRNVWHFGAKVGCSQTGPNPVVDQTGASDAFIGAYAVEILRQYGAEHQREPKSVHLDIGVALEMGVRAGGLAVGKKGSMDSIPWRDEIEGSVFAAAEGFQFD</sequence>
<keyword evidence="2" id="KW-0418">Kinase</keyword>
<dbReference type="GO" id="GO:0016301">
    <property type="term" value="F:kinase activity"/>
    <property type="evidence" value="ECO:0007669"/>
    <property type="project" value="UniProtKB-KW"/>
</dbReference>
<feature type="domain" description="Carbohydrate kinase PfkB" evidence="3">
    <location>
        <begin position="92"/>
        <end position="394"/>
    </location>
</feature>
<evidence type="ECO:0000313" key="4">
    <source>
        <dbReference type="EMBL" id="ROW14851.1"/>
    </source>
</evidence>
<reference evidence="4 5" key="1">
    <citation type="submission" date="2015-09" db="EMBL/GenBank/DDBJ databases">
        <title>Host preference determinants of Valsa canker pathogens revealed by comparative genomics.</title>
        <authorList>
            <person name="Yin Z."/>
            <person name="Huang L."/>
        </authorList>
    </citation>
    <scope>NUCLEOTIDE SEQUENCE [LARGE SCALE GENOMIC DNA]</scope>
    <source>
        <strain evidence="4 5">SXYLt</strain>
    </source>
</reference>
<dbReference type="InterPro" id="IPR029056">
    <property type="entry name" value="Ribokinase-like"/>
</dbReference>
<organism evidence="4 5">
    <name type="scientific">Cytospora leucostoma</name>
    <dbReference type="NCBI Taxonomy" id="1230097"/>
    <lineage>
        <taxon>Eukaryota</taxon>
        <taxon>Fungi</taxon>
        <taxon>Dikarya</taxon>
        <taxon>Ascomycota</taxon>
        <taxon>Pezizomycotina</taxon>
        <taxon>Sordariomycetes</taxon>
        <taxon>Sordariomycetidae</taxon>
        <taxon>Diaporthales</taxon>
        <taxon>Cytosporaceae</taxon>
        <taxon>Cytospora</taxon>
    </lineage>
</organism>
<keyword evidence="5" id="KW-1185">Reference proteome</keyword>
<name>A0A423XFL4_9PEZI</name>
<evidence type="ECO:0000259" key="3">
    <source>
        <dbReference type="Pfam" id="PF00294"/>
    </source>
</evidence>
<dbReference type="STRING" id="1230097.A0A423XFL4"/>
<dbReference type="InParanoid" id="A0A423XFL4"/>
<evidence type="ECO:0000256" key="2">
    <source>
        <dbReference type="ARBA" id="ARBA00022777"/>
    </source>
</evidence>
<dbReference type="Pfam" id="PF00294">
    <property type="entry name" value="PfkB"/>
    <property type="match status" value="1"/>
</dbReference>
<evidence type="ECO:0000256" key="1">
    <source>
        <dbReference type="ARBA" id="ARBA00022679"/>
    </source>
</evidence>
<protein>
    <recommendedName>
        <fullName evidence="3">Carbohydrate kinase PfkB domain-containing protein</fullName>
    </recommendedName>
</protein>
<dbReference type="PANTHER" id="PTHR10584:SF166">
    <property type="entry name" value="RIBOKINASE"/>
    <property type="match status" value="1"/>
</dbReference>
<comment type="caution">
    <text evidence="4">The sequence shown here is derived from an EMBL/GenBank/DDBJ whole genome shotgun (WGS) entry which is preliminary data.</text>
</comment>
<dbReference type="SUPFAM" id="SSF53613">
    <property type="entry name" value="Ribokinase-like"/>
    <property type="match status" value="1"/>
</dbReference>
<evidence type="ECO:0000313" key="5">
    <source>
        <dbReference type="Proteomes" id="UP000285146"/>
    </source>
</evidence>
<gene>
    <name evidence="4" type="ORF">VPNG_03824</name>
</gene>
<dbReference type="InterPro" id="IPR011611">
    <property type="entry name" value="PfkB_dom"/>
</dbReference>
<dbReference type="OrthoDB" id="415590at2759"/>